<proteinExistence type="inferred from homology"/>
<reference evidence="5" key="2">
    <citation type="submission" date="2018-05" db="EMBL/GenBank/DDBJ databases">
        <title>OpunRS2 (Oryza punctata Reference Sequence Version 2).</title>
        <authorList>
            <person name="Zhang J."/>
            <person name="Kudrna D."/>
            <person name="Lee S."/>
            <person name="Talag J."/>
            <person name="Welchert J."/>
            <person name="Wing R.A."/>
        </authorList>
    </citation>
    <scope>NUCLEOTIDE SEQUENCE [LARGE SCALE GENOMIC DNA]</scope>
</reference>
<dbReference type="InterPro" id="IPR032861">
    <property type="entry name" value="TAXi_N"/>
</dbReference>
<feature type="chain" id="PRO_5002364452" description="Peptidase A1 domain-containing protein" evidence="3">
    <location>
        <begin position="33"/>
        <end position="420"/>
    </location>
</feature>
<dbReference type="HOGENOM" id="CLU_032185_1_0_1"/>
<dbReference type="SUPFAM" id="SSF50630">
    <property type="entry name" value="Acid proteases"/>
    <property type="match status" value="1"/>
</dbReference>
<dbReference type="FunFam" id="2.40.70.10:FF:000075">
    <property type="entry name" value="Putative xylanase inhibitor"/>
    <property type="match status" value="1"/>
</dbReference>
<dbReference type="Pfam" id="PF14541">
    <property type="entry name" value="TAXi_C"/>
    <property type="match status" value="1"/>
</dbReference>
<dbReference type="FunFam" id="2.40.70.10:FF:000088">
    <property type="entry name" value="Eukaryotic aspartyl protease family protein"/>
    <property type="match status" value="1"/>
</dbReference>
<sequence>MPPRHGDLAAAAAAAVAATLLVLLASPPSCAAAARRRDAVVVPVTKDPATSLYTIPVRYYDNLVVDLAGPLVWSTCADDHLPASLSCQDPTCRLANAYRAPGCKVTGGGGDCSKNVCTAYPYNPVTGQCAAGSLAHTRFIANTTDGKNPLSQVSVKAVAACAPKKLLARLPRGATGVAGLAGSGAALSAQVASSQGVADKFLLCLPRIGYGQGVAIFGGGPIYLGEGLPDFTTTLEYTPLVAKKDSPAYYVTANAIALEDARLPLPRGALAAGGVALHTSVPFGQLRPDVFRPFVREFEKGLNRSDAKVAAVAPFPLCYRASMLGNTRIGYAVPAVRLMLAGGKNYTMTGTNSMVDVKGDKACLAFVEMKSGDARSPAVILGGFQMENMLLQFDVEKKRLGFARLPFYTSCSNFNFTKTQ</sequence>
<keyword evidence="2 3" id="KW-0732">Signal</keyword>
<name>A0A0E0JTE6_ORYPU</name>
<dbReference type="OMA" id="FELCYRS"/>
<dbReference type="InterPro" id="IPR033868">
    <property type="entry name" value="Xylanase_inhibitor_I-like"/>
</dbReference>
<keyword evidence="6" id="KW-1185">Reference proteome</keyword>
<evidence type="ECO:0000313" key="5">
    <source>
        <dbReference type="EnsemblPlants" id="OPUNC01G42290.1"/>
    </source>
</evidence>
<dbReference type="InterPro" id="IPR032799">
    <property type="entry name" value="TAXi_C"/>
</dbReference>
<dbReference type="EnsemblPlants" id="OPUNC01G42290.1">
    <property type="protein sequence ID" value="OPUNC01G42290.1"/>
    <property type="gene ID" value="OPUNC01G42290"/>
</dbReference>
<dbReference type="InterPro" id="IPR033121">
    <property type="entry name" value="PEPTIDASE_A1"/>
</dbReference>
<evidence type="ECO:0000256" key="3">
    <source>
        <dbReference type="SAM" id="SignalP"/>
    </source>
</evidence>
<reference evidence="5" key="1">
    <citation type="submission" date="2015-04" db="UniProtKB">
        <authorList>
            <consortium name="EnsemblPlants"/>
        </authorList>
    </citation>
    <scope>IDENTIFICATION</scope>
</reference>
<dbReference type="GO" id="GO:0004190">
    <property type="term" value="F:aspartic-type endopeptidase activity"/>
    <property type="evidence" value="ECO:0007669"/>
    <property type="project" value="InterPro"/>
</dbReference>
<dbReference type="eggNOG" id="KOG1339">
    <property type="taxonomic scope" value="Eukaryota"/>
</dbReference>
<dbReference type="AlphaFoldDB" id="A0A0E0JTE6"/>
<feature type="signal peptide" evidence="3">
    <location>
        <begin position="1"/>
        <end position="32"/>
    </location>
</feature>
<evidence type="ECO:0000313" key="6">
    <source>
        <dbReference type="Proteomes" id="UP000026962"/>
    </source>
</evidence>
<dbReference type="GO" id="GO:0006508">
    <property type="term" value="P:proteolysis"/>
    <property type="evidence" value="ECO:0007669"/>
    <property type="project" value="InterPro"/>
</dbReference>
<dbReference type="Pfam" id="PF14543">
    <property type="entry name" value="TAXi_N"/>
    <property type="match status" value="1"/>
</dbReference>
<organism evidence="5">
    <name type="scientific">Oryza punctata</name>
    <name type="common">Red rice</name>
    <dbReference type="NCBI Taxonomy" id="4537"/>
    <lineage>
        <taxon>Eukaryota</taxon>
        <taxon>Viridiplantae</taxon>
        <taxon>Streptophyta</taxon>
        <taxon>Embryophyta</taxon>
        <taxon>Tracheophyta</taxon>
        <taxon>Spermatophyta</taxon>
        <taxon>Magnoliopsida</taxon>
        <taxon>Liliopsida</taxon>
        <taxon>Poales</taxon>
        <taxon>Poaceae</taxon>
        <taxon>BOP clade</taxon>
        <taxon>Oryzoideae</taxon>
        <taxon>Oryzeae</taxon>
        <taxon>Oryzinae</taxon>
        <taxon>Oryza</taxon>
    </lineage>
</organism>
<accession>A0A0E0JTE6</accession>
<evidence type="ECO:0000256" key="2">
    <source>
        <dbReference type="ARBA" id="ARBA00022729"/>
    </source>
</evidence>
<feature type="domain" description="Peptidase A1" evidence="4">
    <location>
        <begin position="49"/>
        <end position="403"/>
    </location>
</feature>
<evidence type="ECO:0000259" key="4">
    <source>
        <dbReference type="PROSITE" id="PS51767"/>
    </source>
</evidence>
<dbReference type="PANTHER" id="PTHR47965">
    <property type="entry name" value="ASPARTYL PROTEASE-RELATED"/>
    <property type="match status" value="1"/>
</dbReference>
<protein>
    <recommendedName>
        <fullName evidence="4">Peptidase A1 domain-containing protein</fullName>
    </recommendedName>
</protein>
<dbReference type="InterPro" id="IPR021109">
    <property type="entry name" value="Peptidase_aspartic_dom_sf"/>
</dbReference>
<dbReference type="PANTHER" id="PTHR47965:SF61">
    <property type="entry name" value="OS01G0937100 PROTEIN"/>
    <property type="match status" value="1"/>
</dbReference>
<dbReference type="PROSITE" id="PS51767">
    <property type="entry name" value="PEPTIDASE_A1"/>
    <property type="match status" value="1"/>
</dbReference>
<dbReference type="InterPro" id="IPR001461">
    <property type="entry name" value="Aspartic_peptidase_A1"/>
</dbReference>
<dbReference type="Gene3D" id="2.40.70.10">
    <property type="entry name" value="Acid Proteases"/>
    <property type="match status" value="2"/>
</dbReference>
<dbReference type="CDD" id="cd05489">
    <property type="entry name" value="xylanase_inhibitor_I_like"/>
    <property type="match status" value="1"/>
</dbReference>
<dbReference type="STRING" id="4537.A0A0E0JTE6"/>
<evidence type="ECO:0000256" key="1">
    <source>
        <dbReference type="ARBA" id="ARBA00007447"/>
    </source>
</evidence>
<dbReference type="Proteomes" id="UP000026962">
    <property type="component" value="Chromosome 1"/>
</dbReference>
<comment type="similarity">
    <text evidence="1">Belongs to the peptidase A1 family.</text>
</comment>
<dbReference type="Gramene" id="OPUNC01G42290.1">
    <property type="protein sequence ID" value="OPUNC01G42290.1"/>
    <property type="gene ID" value="OPUNC01G42290"/>
</dbReference>